<dbReference type="OrthoDB" id="5292903at2"/>
<dbReference type="GO" id="GO:0016791">
    <property type="term" value="F:phosphatase activity"/>
    <property type="evidence" value="ECO:0007669"/>
    <property type="project" value="TreeGrafter"/>
</dbReference>
<dbReference type="EMBL" id="PJRP01000007">
    <property type="protein sequence ID" value="PLP99495.1"/>
    <property type="molecule type" value="Genomic_DNA"/>
</dbReference>
<dbReference type="SUPFAM" id="SSF56784">
    <property type="entry name" value="HAD-like"/>
    <property type="match status" value="1"/>
</dbReference>
<comment type="caution">
    <text evidence="1">The sequence shown here is derived from an EMBL/GenBank/DDBJ whole genome shotgun (WGS) entry which is preliminary data.</text>
</comment>
<dbReference type="PANTHER" id="PTHR10000">
    <property type="entry name" value="PHOSPHOSERINE PHOSPHATASE"/>
    <property type="match status" value="1"/>
</dbReference>
<dbReference type="InterPro" id="IPR036412">
    <property type="entry name" value="HAD-like_sf"/>
</dbReference>
<gene>
    <name evidence="1" type="ORF">CYJ10_16925</name>
</gene>
<organism evidence="1 2">
    <name type="scientific">Cupriavidus pauculus</name>
    <dbReference type="NCBI Taxonomy" id="82633"/>
    <lineage>
        <taxon>Bacteria</taxon>
        <taxon>Pseudomonadati</taxon>
        <taxon>Pseudomonadota</taxon>
        <taxon>Betaproteobacteria</taxon>
        <taxon>Burkholderiales</taxon>
        <taxon>Burkholderiaceae</taxon>
        <taxon>Cupriavidus</taxon>
    </lineage>
</organism>
<dbReference type="Pfam" id="PF08282">
    <property type="entry name" value="Hydrolase_3"/>
    <property type="match status" value="1"/>
</dbReference>
<dbReference type="GO" id="GO:0000287">
    <property type="term" value="F:magnesium ion binding"/>
    <property type="evidence" value="ECO:0007669"/>
    <property type="project" value="TreeGrafter"/>
</dbReference>
<keyword evidence="1" id="KW-0378">Hydrolase</keyword>
<dbReference type="NCBIfam" id="TIGR01484">
    <property type="entry name" value="HAD-SF-IIB"/>
    <property type="match status" value="1"/>
</dbReference>
<evidence type="ECO:0000313" key="1">
    <source>
        <dbReference type="EMBL" id="PLP99495.1"/>
    </source>
</evidence>
<proteinExistence type="predicted"/>
<dbReference type="AlphaFoldDB" id="A0A2N5CBA0"/>
<dbReference type="GO" id="GO:0005829">
    <property type="term" value="C:cytosol"/>
    <property type="evidence" value="ECO:0007669"/>
    <property type="project" value="TreeGrafter"/>
</dbReference>
<dbReference type="InterPro" id="IPR006379">
    <property type="entry name" value="HAD-SF_hydro_IIB"/>
</dbReference>
<dbReference type="InterPro" id="IPR023214">
    <property type="entry name" value="HAD_sf"/>
</dbReference>
<dbReference type="Gene3D" id="3.40.50.1000">
    <property type="entry name" value="HAD superfamily/HAD-like"/>
    <property type="match status" value="2"/>
</dbReference>
<dbReference type="PANTHER" id="PTHR10000:SF8">
    <property type="entry name" value="HAD SUPERFAMILY HYDROLASE-LIKE, TYPE 3"/>
    <property type="match status" value="1"/>
</dbReference>
<accession>A0A2N5CBA0</accession>
<dbReference type="RefSeq" id="WP_101682638.1">
    <property type="nucleotide sequence ID" value="NZ_PJRP01000007.1"/>
</dbReference>
<sequence length="268" mass="29359">MKPLSQAAADQFSRIQFVLTDMDETLTHNGRLSAATYTALERLQASGIRVVPVTAAPAGWCDQMARMWPVDGVIAENGGLFLRRSPDGHGVDRHFWHPAERIEHVRQQLQSIAQVVEKVAPEAQQADDQVFRLTSLAYRRTGTDTDHRIVDALKQAGANATINNLWVLGWLGDYDKLTMSLRVLANAYGVDPETAYEVVAYSGDSANDAPMFAFFKHTAGVSTVIDCLPQLPTPPQWVTHGPGGSGFVEFSNAILQSVSTRARNAAER</sequence>
<dbReference type="Proteomes" id="UP000234341">
    <property type="component" value="Unassembled WGS sequence"/>
</dbReference>
<name>A0A2N5CBA0_9BURK</name>
<reference evidence="1 2" key="1">
    <citation type="submission" date="2017-12" db="EMBL/GenBank/DDBJ databases">
        <title>Genome sequence of the active heterotrophic nitrifier-denitrifier, Cupriavidus pauculus UM1.</title>
        <authorList>
            <person name="Putonti C."/>
            <person name="Castignetti D."/>
        </authorList>
    </citation>
    <scope>NUCLEOTIDE SEQUENCE [LARGE SCALE GENOMIC DNA]</scope>
    <source>
        <strain evidence="1 2">UM1</strain>
    </source>
</reference>
<evidence type="ECO:0000313" key="2">
    <source>
        <dbReference type="Proteomes" id="UP000234341"/>
    </source>
</evidence>
<protein>
    <submittedName>
        <fullName evidence="1">HAD family hydrolase</fullName>
    </submittedName>
</protein>